<dbReference type="Pfam" id="PF00134">
    <property type="entry name" value="Cyclin_N"/>
    <property type="match status" value="1"/>
</dbReference>
<evidence type="ECO:0000256" key="2">
    <source>
        <dbReference type="ARBA" id="ARBA00023127"/>
    </source>
</evidence>
<dbReference type="InterPro" id="IPR036915">
    <property type="entry name" value="Cyclin-like_sf"/>
</dbReference>
<keyword evidence="1" id="KW-0132">Cell division</keyword>
<dbReference type="Proteomes" id="UP000187609">
    <property type="component" value="Unassembled WGS sequence"/>
</dbReference>
<dbReference type="Gramene" id="OIT01147">
    <property type="protein sequence ID" value="OIT01147"/>
    <property type="gene ID" value="A4A49_35670"/>
</dbReference>
<comment type="similarity">
    <text evidence="4">Belongs to the cyclin family.</text>
</comment>
<organism evidence="6 7">
    <name type="scientific">Nicotiana attenuata</name>
    <name type="common">Coyote tobacco</name>
    <dbReference type="NCBI Taxonomy" id="49451"/>
    <lineage>
        <taxon>Eukaryota</taxon>
        <taxon>Viridiplantae</taxon>
        <taxon>Streptophyta</taxon>
        <taxon>Embryophyta</taxon>
        <taxon>Tracheophyta</taxon>
        <taxon>Spermatophyta</taxon>
        <taxon>Magnoliopsida</taxon>
        <taxon>eudicotyledons</taxon>
        <taxon>Gunneridae</taxon>
        <taxon>Pentapetalae</taxon>
        <taxon>asterids</taxon>
        <taxon>lamiids</taxon>
        <taxon>Solanales</taxon>
        <taxon>Solanaceae</taxon>
        <taxon>Nicotianoideae</taxon>
        <taxon>Nicotianeae</taxon>
        <taxon>Nicotiana</taxon>
    </lineage>
</organism>
<evidence type="ECO:0000256" key="4">
    <source>
        <dbReference type="RuleBase" id="RU000383"/>
    </source>
</evidence>
<protein>
    <submittedName>
        <fullName evidence="6">Cyclin-d7-1</fullName>
    </submittedName>
</protein>
<proteinExistence type="inferred from homology"/>
<evidence type="ECO:0000313" key="7">
    <source>
        <dbReference type="Proteomes" id="UP000187609"/>
    </source>
</evidence>
<dbReference type="OMA" id="ISALWCT"/>
<feature type="domain" description="Cyclin-like" evidence="5">
    <location>
        <begin position="78"/>
        <end position="166"/>
    </location>
</feature>
<name>A0A1J6IQP8_NICAT</name>
<evidence type="ECO:0000259" key="5">
    <source>
        <dbReference type="SMART" id="SM00385"/>
    </source>
</evidence>
<evidence type="ECO:0000256" key="3">
    <source>
        <dbReference type="ARBA" id="ARBA00023306"/>
    </source>
</evidence>
<evidence type="ECO:0000313" key="6">
    <source>
        <dbReference type="EMBL" id="OIT01147.1"/>
    </source>
</evidence>
<sequence length="343" mass="40330">MESLLCDEVWLMSPEDHDVHVNNEEEGDTCFFYSTKEECEQAFGILLENEMSYMPKPDYVKRIKENCFIENARFKAIYWFIKCQRRWNFSFGTIFGAASYLDRFISLNKCQGWRYWMFELLSIACLSVASKFHETNPPQLLELQMEGVGHLYDPKMIKRMELTLLESLGWRLSSTTPYSYFELLQWNIKSLKLPLFHDFTSHVKELLLGVLLDAKFLEFRPCVIAQSAVNCACEDFSPLIDDYFNNFSRLFPRDQKDDLTKCQKMMNKQLLVEEFQEMVTYGGFSYGPSSPVTVLTMEQHELCDCQLLHHCYCSLFNIPQGDINFISNVKKRKRDQEEDLNVV</sequence>
<dbReference type="InterPro" id="IPR004367">
    <property type="entry name" value="Cyclin_C-dom"/>
</dbReference>
<dbReference type="InterPro" id="IPR039361">
    <property type="entry name" value="Cyclin"/>
</dbReference>
<dbReference type="PANTHER" id="PTHR10177">
    <property type="entry name" value="CYCLINS"/>
    <property type="match status" value="1"/>
</dbReference>
<keyword evidence="2 4" id="KW-0195">Cyclin</keyword>
<dbReference type="AlphaFoldDB" id="A0A1J6IQP8"/>
<keyword evidence="7" id="KW-1185">Reference proteome</keyword>
<dbReference type="Gene3D" id="1.10.472.10">
    <property type="entry name" value="Cyclin-like"/>
    <property type="match status" value="2"/>
</dbReference>
<evidence type="ECO:0000256" key="1">
    <source>
        <dbReference type="ARBA" id="ARBA00022618"/>
    </source>
</evidence>
<keyword evidence="3" id="KW-0131">Cell cycle</keyword>
<reference evidence="6" key="1">
    <citation type="submission" date="2016-11" db="EMBL/GenBank/DDBJ databases">
        <title>The genome of Nicotiana attenuata.</title>
        <authorList>
            <person name="Xu S."/>
            <person name="Brockmoeller T."/>
            <person name="Gaquerel E."/>
            <person name="Navarro A."/>
            <person name="Kuhl H."/>
            <person name="Gase K."/>
            <person name="Ling Z."/>
            <person name="Zhou W."/>
            <person name="Kreitzer C."/>
            <person name="Stanke M."/>
            <person name="Tang H."/>
            <person name="Lyons E."/>
            <person name="Pandey P."/>
            <person name="Pandey S.P."/>
            <person name="Timmermann B."/>
            <person name="Baldwin I.T."/>
        </authorList>
    </citation>
    <scope>NUCLEOTIDE SEQUENCE [LARGE SCALE GENOMIC DNA]</scope>
    <source>
        <strain evidence="6">UT</strain>
    </source>
</reference>
<accession>A0A1J6IQP8</accession>
<dbReference type="InterPro" id="IPR013763">
    <property type="entry name" value="Cyclin-like_dom"/>
</dbReference>
<dbReference type="SUPFAM" id="SSF47954">
    <property type="entry name" value="Cyclin-like"/>
    <property type="match status" value="1"/>
</dbReference>
<dbReference type="EMBL" id="MJEQ01037189">
    <property type="protein sequence ID" value="OIT01147.1"/>
    <property type="molecule type" value="Genomic_DNA"/>
</dbReference>
<dbReference type="Pfam" id="PF02984">
    <property type="entry name" value="Cyclin_C"/>
    <property type="match status" value="1"/>
</dbReference>
<gene>
    <name evidence="6" type="primary">CYCD7-1</name>
    <name evidence="6" type="ORF">A4A49_35670</name>
</gene>
<dbReference type="InterPro" id="IPR006671">
    <property type="entry name" value="Cyclin_N"/>
</dbReference>
<dbReference type="CDD" id="cd20544">
    <property type="entry name" value="CYCLIN_AtCycD-like_rpt2"/>
    <property type="match status" value="1"/>
</dbReference>
<dbReference type="GO" id="GO:0051301">
    <property type="term" value="P:cell division"/>
    <property type="evidence" value="ECO:0007669"/>
    <property type="project" value="UniProtKB-KW"/>
</dbReference>
<dbReference type="SMR" id="A0A1J6IQP8"/>
<dbReference type="SMART" id="SM00385">
    <property type="entry name" value="CYCLIN"/>
    <property type="match status" value="1"/>
</dbReference>
<comment type="caution">
    <text evidence="6">The sequence shown here is derived from an EMBL/GenBank/DDBJ whole genome shotgun (WGS) entry which is preliminary data.</text>
</comment>
<dbReference type="STRING" id="49451.A0A1J6IQP8"/>